<dbReference type="RefSeq" id="XP_010413279.1">
    <property type="nucleotide sequence ID" value="XM_010414977.2"/>
</dbReference>
<protein>
    <submittedName>
        <fullName evidence="3">F-box/LRR-repeat protein At5g15620</fullName>
    </submittedName>
</protein>
<dbReference type="InterPro" id="IPR036047">
    <property type="entry name" value="F-box-like_dom_sf"/>
</dbReference>
<dbReference type="SMART" id="SM00579">
    <property type="entry name" value="FBD"/>
    <property type="match status" value="1"/>
</dbReference>
<reference evidence="2" key="1">
    <citation type="journal article" date="2014" name="Nat. Commun.">
        <title>The emerging biofuel crop Camelina sativa retains a highly undifferentiated hexaploid genome structure.</title>
        <authorList>
            <person name="Kagale S."/>
            <person name="Koh C."/>
            <person name="Nixon J."/>
            <person name="Bollina V."/>
            <person name="Clarke W.E."/>
            <person name="Tuteja R."/>
            <person name="Spillane C."/>
            <person name="Robinson S.J."/>
            <person name="Links M.G."/>
            <person name="Clarke C."/>
            <person name="Higgins E.E."/>
            <person name="Huebert T."/>
            <person name="Sharpe A.G."/>
            <person name="Parkin I.A."/>
        </authorList>
    </citation>
    <scope>NUCLEOTIDE SEQUENCE [LARGE SCALE GENOMIC DNA]</scope>
    <source>
        <strain evidence="2">cv. DH55</strain>
    </source>
</reference>
<evidence type="ECO:0000313" key="3">
    <source>
        <dbReference type="RefSeq" id="XP_010413279.1"/>
    </source>
</evidence>
<dbReference type="GeneID" id="104699638"/>
<feature type="domain" description="FBD" evidence="1">
    <location>
        <begin position="98"/>
        <end position="170"/>
    </location>
</feature>
<name>A0ABM0SM56_CAMSA</name>
<dbReference type="InterPro" id="IPR055294">
    <property type="entry name" value="FBL60-like"/>
</dbReference>
<dbReference type="PANTHER" id="PTHR31293">
    <property type="entry name" value="RNI-LIKE SUPERFAMILY PROTEIN"/>
    <property type="match status" value="1"/>
</dbReference>
<dbReference type="Proteomes" id="UP000694864">
    <property type="component" value="Chromosome 7"/>
</dbReference>
<dbReference type="Gene3D" id="1.20.1280.50">
    <property type="match status" value="1"/>
</dbReference>
<keyword evidence="2" id="KW-1185">Reference proteome</keyword>
<dbReference type="InterPro" id="IPR006566">
    <property type="entry name" value="FBD"/>
</dbReference>
<accession>A0ABM0SM56</accession>
<gene>
    <name evidence="3" type="primary">LOC104699638</name>
</gene>
<dbReference type="Pfam" id="PF00646">
    <property type="entry name" value="F-box"/>
    <property type="match status" value="1"/>
</dbReference>
<proteinExistence type="predicted"/>
<evidence type="ECO:0000259" key="1">
    <source>
        <dbReference type="SMART" id="SM00579"/>
    </source>
</evidence>
<reference evidence="3" key="2">
    <citation type="submission" date="2025-08" db="UniProtKB">
        <authorList>
            <consortium name="RefSeq"/>
        </authorList>
    </citation>
    <scope>IDENTIFICATION</scope>
    <source>
        <tissue evidence="3">Leaf</tissue>
    </source>
</reference>
<dbReference type="PANTHER" id="PTHR31293:SF12">
    <property type="entry name" value="RNI-LIKE SUPERFAMILY PROTEIN"/>
    <property type="match status" value="1"/>
</dbReference>
<sequence length="183" mass="20715">MDRISILTDEIICHIGSFLSAKEAAFTALLSKRWRSLFGSLFHLSIPAERSICWNGLQVLLKKSPNLKALTIKGSVHDKDDDRVDEEESVCECLKGYTFLSPCYIEVIKIRECKGDRGEMVQIKHMLEKLPCLELLEIHLKPGRDETKLQIMTDLLTSTRSSSKSKCTVKVVSSKYTVKVVLQ</sequence>
<evidence type="ECO:0000313" key="2">
    <source>
        <dbReference type="Proteomes" id="UP000694864"/>
    </source>
</evidence>
<organism evidence="2 3">
    <name type="scientific">Camelina sativa</name>
    <name type="common">False flax</name>
    <name type="synonym">Myagrum sativum</name>
    <dbReference type="NCBI Taxonomy" id="90675"/>
    <lineage>
        <taxon>Eukaryota</taxon>
        <taxon>Viridiplantae</taxon>
        <taxon>Streptophyta</taxon>
        <taxon>Embryophyta</taxon>
        <taxon>Tracheophyta</taxon>
        <taxon>Spermatophyta</taxon>
        <taxon>Magnoliopsida</taxon>
        <taxon>eudicotyledons</taxon>
        <taxon>Gunneridae</taxon>
        <taxon>Pentapetalae</taxon>
        <taxon>rosids</taxon>
        <taxon>malvids</taxon>
        <taxon>Brassicales</taxon>
        <taxon>Brassicaceae</taxon>
        <taxon>Camelineae</taxon>
        <taxon>Camelina</taxon>
    </lineage>
</organism>
<dbReference type="SUPFAM" id="SSF81383">
    <property type="entry name" value="F-box domain"/>
    <property type="match status" value="1"/>
</dbReference>
<dbReference type="InterPro" id="IPR001810">
    <property type="entry name" value="F-box_dom"/>
</dbReference>